<dbReference type="GO" id="GO:0006283">
    <property type="term" value="P:transcription-coupled nucleotide-excision repair"/>
    <property type="evidence" value="ECO:0007669"/>
    <property type="project" value="TreeGrafter"/>
</dbReference>
<keyword evidence="1" id="KW-0547">Nucleotide-binding</keyword>
<organism evidence="7 8">
    <name type="scientific">Hepatospora eriocheir</name>
    <dbReference type="NCBI Taxonomy" id="1081669"/>
    <lineage>
        <taxon>Eukaryota</taxon>
        <taxon>Fungi</taxon>
        <taxon>Fungi incertae sedis</taxon>
        <taxon>Microsporidia</taxon>
        <taxon>Hepatosporidae</taxon>
        <taxon>Hepatospora</taxon>
    </lineage>
</organism>
<dbReference type="VEuPathDB" id="MicrosporidiaDB:A0H76_2462"/>
<dbReference type="GO" id="GO:0005524">
    <property type="term" value="F:ATP binding"/>
    <property type="evidence" value="ECO:0007669"/>
    <property type="project" value="InterPro"/>
</dbReference>
<feature type="domain" description="Helicase ATP-binding" evidence="5">
    <location>
        <begin position="139"/>
        <end position="304"/>
    </location>
</feature>
<evidence type="ECO:0000259" key="5">
    <source>
        <dbReference type="PROSITE" id="PS51192"/>
    </source>
</evidence>
<reference evidence="7 8" key="1">
    <citation type="journal article" date="2017" name="Environ. Microbiol.">
        <title>Decay of the glycolytic pathway and adaptation to intranuclear parasitism within Enterocytozoonidae microsporidia.</title>
        <authorList>
            <person name="Wiredu Boakye D."/>
            <person name="Jaroenlak P."/>
            <person name="Prachumwat A."/>
            <person name="Williams T.A."/>
            <person name="Bateman K.S."/>
            <person name="Itsathitphaisarn O."/>
            <person name="Sritunyalucksana K."/>
            <person name="Paszkiewicz K.H."/>
            <person name="Moore K.A."/>
            <person name="Stentiford G.D."/>
            <person name="Williams B.A."/>
        </authorList>
    </citation>
    <scope>NUCLEOTIDE SEQUENCE [LARGE SCALE GENOMIC DNA]</scope>
    <source>
        <strain evidence="8">canceri</strain>
    </source>
</reference>
<evidence type="ECO:0000256" key="1">
    <source>
        <dbReference type="ARBA" id="ARBA00022741"/>
    </source>
</evidence>
<protein>
    <submittedName>
        <fullName evidence="7">RAD26</fullName>
    </submittedName>
</protein>
<dbReference type="InterPro" id="IPR038718">
    <property type="entry name" value="SNF2-like_sf"/>
</dbReference>
<evidence type="ECO:0000313" key="7">
    <source>
        <dbReference type="EMBL" id="ORE00026.1"/>
    </source>
</evidence>
<dbReference type="Proteomes" id="UP000192501">
    <property type="component" value="Unassembled WGS sequence"/>
</dbReference>
<dbReference type="InterPro" id="IPR000330">
    <property type="entry name" value="SNF2_N"/>
</dbReference>
<dbReference type="InterPro" id="IPR027417">
    <property type="entry name" value="P-loop_NTPase"/>
</dbReference>
<dbReference type="GO" id="GO:0016787">
    <property type="term" value="F:hydrolase activity"/>
    <property type="evidence" value="ECO:0007669"/>
    <property type="project" value="UniProtKB-KW"/>
</dbReference>
<dbReference type="CDD" id="cd17919">
    <property type="entry name" value="DEXHc_Snf"/>
    <property type="match status" value="1"/>
</dbReference>
<dbReference type="SMART" id="SM00487">
    <property type="entry name" value="DEXDc"/>
    <property type="match status" value="1"/>
</dbReference>
<name>A0A1X0QK06_9MICR</name>
<dbReference type="InterPro" id="IPR001650">
    <property type="entry name" value="Helicase_C-like"/>
</dbReference>
<dbReference type="InterPro" id="IPR049730">
    <property type="entry name" value="SNF2/RAD54-like_C"/>
</dbReference>
<dbReference type="Gene3D" id="3.40.50.300">
    <property type="entry name" value="P-loop containing nucleotide triphosphate hydrolases"/>
    <property type="match status" value="1"/>
</dbReference>
<dbReference type="EMBL" id="LTAI01000075">
    <property type="protein sequence ID" value="ORE00026.1"/>
    <property type="molecule type" value="Genomic_DNA"/>
</dbReference>
<keyword evidence="4" id="KW-0175">Coiled coil</keyword>
<sequence length="633" mass="74315">MIEETIEYTNIEDSSTTIPFVDQFDNKIEDAEAYEQNVLIETLKSQALNKINKFKDKIKNARSLSEELEYKKQIIKLENDLNRELNCITDDTSIKKTEMDFENFSSKDENFYTFNNILIPKDAYVYLFDFQKDGLKWFLGKWTKKEGGILADEMGMGKTVQIIVFFSILFYNNLIERILILCPLSIVLQWESEVSKIYKKIGLPKPKIYLKKLPGKNKRGIFIFNYEYFKSNNKRSIEVKDSSLISMNYDCVFLDEGHKIKNKNSQISKICKNIVATCKFVVSGTPIQNNLLELWSIFEFIDPQILGNLLEFKSEYVDAIKGNNNRSIRMSQELKSIIDPYILRRLKSQVKSQLPSKKDKVLFTSLTQIQNNLYFEILDMINTTKRFNDKSLFRGIDLLRKICNHPALVNLEENIASRYSPHNNLIESSCKLIALFNLLEKWYSSKNRVLIFTQTIQMQDIIERAFKIHNQDNSYEIKYLKMNGTMSQIDRKLTVDKFNDDRRILCFLLTTKVGGLGLNLVGADRIIIYDPDWNPTIDSQAKERIYRYGQKQDVEIYRFICRNTVEEKIYQKQIFKDCLSKRVLSNPMVFIKKDIMELFSYGIPLNKSVSIELDKNYIEPDKLQKEDFFQINE</sequence>
<dbReference type="PANTHER" id="PTHR45629:SF7">
    <property type="entry name" value="DNA EXCISION REPAIR PROTEIN ERCC-6-RELATED"/>
    <property type="match status" value="1"/>
</dbReference>
<dbReference type="InterPro" id="IPR050496">
    <property type="entry name" value="SNF2_RAD54_helicase_repair"/>
</dbReference>
<dbReference type="PANTHER" id="PTHR45629">
    <property type="entry name" value="SNF2/RAD54 FAMILY MEMBER"/>
    <property type="match status" value="1"/>
</dbReference>
<dbReference type="GO" id="GO:0008094">
    <property type="term" value="F:ATP-dependent activity, acting on DNA"/>
    <property type="evidence" value="ECO:0007669"/>
    <property type="project" value="TreeGrafter"/>
</dbReference>
<dbReference type="SMART" id="SM00490">
    <property type="entry name" value="HELICc"/>
    <property type="match status" value="1"/>
</dbReference>
<evidence type="ECO:0000256" key="2">
    <source>
        <dbReference type="ARBA" id="ARBA00022801"/>
    </source>
</evidence>
<dbReference type="SUPFAM" id="SSF52540">
    <property type="entry name" value="P-loop containing nucleoside triphosphate hydrolases"/>
    <property type="match status" value="2"/>
</dbReference>
<feature type="domain" description="Helicase C-terminal" evidence="6">
    <location>
        <begin position="438"/>
        <end position="596"/>
    </location>
</feature>
<evidence type="ECO:0000259" key="6">
    <source>
        <dbReference type="PROSITE" id="PS51194"/>
    </source>
</evidence>
<gene>
    <name evidence="7" type="primary">RAD26</name>
    <name evidence="7" type="ORF">A0H76_2462</name>
</gene>
<dbReference type="VEuPathDB" id="MicrosporidiaDB:HERIO_44"/>
<comment type="caution">
    <text evidence="7">The sequence shown here is derived from an EMBL/GenBank/DDBJ whole genome shotgun (WGS) entry which is preliminary data.</text>
</comment>
<dbReference type="AlphaFoldDB" id="A0A1X0QK06"/>
<dbReference type="Pfam" id="PF00271">
    <property type="entry name" value="Helicase_C"/>
    <property type="match status" value="1"/>
</dbReference>
<accession>A0A1X0QK06</accession>
<proteinExistence type="predicted"/>
<evidence type="ECO:0000256" key="4">
    <source>
        <dbReference type="SAM" id="Coils"/>
    </source>
</evidence>
<dbReference type="PROSITE" id="PS51192">
    <property type="entry name" value="HELICASE_ATP_BIND_1"/>
    <property type="match status" value="1"/>
</dbReference>
<dbReference type="GO" id="GO:0005634">
    <property type="term" value="C:nucleus"/>
    <property type="evidence" value="ECO:0007669"/>
    <property type="project" value="TreeGrafter"/>
</dbReference>
<dbReference type="Gene3D" id="3.40.50.10810">
    <property type="entry name" value="Tandem AAA-ATPase domain"/>
    <property type="match status" value="1"/>
</dbReference>
<dbReference type="PROSITE" id="PS51194">
    <property type="entry name" value="HELICASE_CTER"/>
    <property type="match status" value="1"/>
</dbReference>
<dbReference type="Pfam" id="PF00176">
    <property type="entry name" value="SNF2-rel_dom"/>
    <property type="match status" value="1"/>
</dbReference>
<feature type="coiled-coil region" evidence="4">
    <location>
        <begin position="44"/>
        <end position="71"/>
    </location>
</feature>
<dbReference type="InterPro" id="IPR014001">
    <property type="entry name" value="Helicase_ATP-bd"/>
</dbReference>
<dbReference type="CDD" id="cd18793">
    <property type="entry name" value="SF2_C_SNF"/>
    <property type="match status" value="1"/>
</dbReference>
<evidence type="ECO:0000313" key="8">
    <source>
        <dbReference type="Proteomes" id="UP000192501"/>
    </source>
</evidence>
<keyword evidence="2" id="KW-0378">Hydrolase</keyword>
<evidence type="ECO:0000256" key="3">
    <source>
        <dbReference type="ARBA" id="ARBA00022840"/>
    </source>
</evidence>
<keyword evidence="3" id="KW-0067">ATP-binding</keyword>